<feature type="compositionally biased region" description="Pro residues" evidence="1">
    <location>
        <begin position="89"/>
        <end position="98"/>
    </location>
</feature>
<feature type="region of interest" description="Disordered" evidence="1">
    <location>
        <begin position="219"/>
        <end position="248"/>
    </location>
</feature>
<evidence type="ECO:0000259" key="2">
    <source>
        <dbReference type="Pfam" id="PF04824"/>
    </source>
</evidence>
<dbReference type="Pfam" id="PF04824">
    <property type="entry name" value="Rad21_Rec8"/>
    <property type="match status" value="1"/>
</dbReference>
<keyword evidence="4" id="KW-1185">Reference proteome</keyword>
<feature type="region of interest" description="Disordered" evidence="1">
    <location>
        <begin position="311"/>
        <end position="342"/>
    </location>
</feature>
<feature type="compositionally biased region" description="Pro residues" evidence="1">
    <location>
        <begin position="229"/>
        <end position="248"/>
    </location>
</feature>
<gene>
    <name evidence="3" type="ORF">GRJ2_002691300</name>
</gene>
<dbReference type="EMBL" id="BAAFJT010000037">
    <property type="protein sequence ID" value="GAB0202257.1"/>
    <property type="molecule type" value="Genomic_DNA"/>
</dbReference>
<accession>A0ABC9Y0D8</accession>
<dbReference type="AlphaFoldDB" id="A0ABC9Y0D8"/>
<dbReference type="InterPro" id="IPR039781">
    <property type="entry name" value="Rad21/Rec8-like"/>
</dbReference>
<evidence type="ECO:0000313" key="4">
    <source>
        <dbReference type="Proteomes" id="UP001623348"/>
    </source>
</evidence>
<organism evidence="3 4">
    <name type="scientific">Grus japonensis</name>
    <name type="common">Japanese crane</name>
    <name type="synonym">Red-crowned crane</name>
    <dbReference type="NCBI Taxonomy" id="30415"/>
    <lineage>
        <taxon>Eukaryota</taxon>
        <taxon>Metazoa</taxon>
        <taxon>Chordata</taxon>
        <taxon>Craniata</taxon>
        <taxon>Vertebrata</taxon>
        <taxon>Euteleostomi</taxon>
        <taxon>Archelosauria</taxon>
        <taxon>Archosauria</taxon>
        <taxon>Dinosauria</taxon>
        <taxon>Saurischia</taxon>
        <taxon>Theropoda</taxon>
        <taxon>Coelurosauria</taxon>
        <taxon>Aves</taxon>
        <taxon>Neognathae</taxon>
        <taxon>Neoaves</taxon>
        <taxon>Gruiformes</taxon>
        <taxon>Gruidae</taxon>
        <taxon>Grus</taxon>
    </lineage>
</organism>
<evidence type="ECO:0000256" key="1">
    <source>
        <dbReference type="SAM" id="MobiDB-lite"/>
    </source>
</evidence>
<dbReference type="InterPro" id="IPR006909">
    <property type="entry name" value="Rad21/Rec8_C_eu"/>
</dbReference>
<protein>
    <submittedName>
        <fullName evidence="3">Meiotic recombination protein REC8</fullName>
    </submittedName>
</protein>
<comment type="caution">
    <text evidence="3">The sequence shown here is derived from an EMBL/GenBank/DDBJ whole genome shotgun (WGS) entry which is preliminary data.</text>
</comment>
<proteinExistence type="predicted"/>
<name>A0ABC9Y0D8_GRUJA</name>
<sequence>MFYYPEVLQRHTGCFGTIWLQLVPDARALMAALELAPDPFFGVMGPGLPSPTELPELRLEELPPAEVPAPPARAPRPAGPRAPRVPEEPTLPPPPPEAPPRRRRRPPLTDPQPQIPQAEFQAQLLRPHGHCRELVLLEPPPKRRRTPSELLRNPTCAWLPPELWGLWDRCARRPPPAPPAPPELPSEVEVPREALEPSLPALPPSEVSLEVIEEEARPPLLPPEERRPPPPPAPPVLPELPEVPEPELPPSAVPDVAALRRLVAAAARRPGGTELGVLLPPGTPRSLAGRLFYLCLELCGAGWLRLEQARPYGPITLGPGPRGPPPASPAVGQEGASPSPRH</sequence>
<dbReference type="PANTHER" id="PTHR12585">
    <property type="entry name" value="SCC1 / RAD21 FAMILY MEMBER"/>
    <property type="match status" value="1"/>
</dbReference>
<feature type="region of interest" description="Disordered" evidence="1">
    <location>
        <begin position="65"/>
        <end position="114"/>
    </location>
</feature>
<feature type="compositionally biased region" description="Pro residues" evidence="1">
    <location>
        <begin position="65"/>
        <end position="80"/>
    </location>
</feature>
<dbReference type="Proteomes" id="UP001623348">
    <property type="component" value="Unassembled WGS sequence"/>
</dbReference>
<dbReference type="PRINTS" id="PR01217">
    <property type="entry name" value="PRICHEXTENSN"/>
</dbReference>
<reference evidence="3 4" key="1">
    <citation type="submission" date="2024-06" db="EMBL/GenBank/DDBJ databases">
        <title>The draft genome of Grus japonensis, version 3.</title>
        <authorList>
            <person name="Nabeshima K."/>
            <person name="Suzuki S."/>
            <person name="Onuma M."/>
        </authorList>
    </citation>
    <scope>NUCLEOTIDE SEQUENCE [LARGE SCALE GENOMIC DNA]</scope>
    <source>
        <strain evidence="3 4">451A</strain>
    </source>
</reference>
<feature type="domain" description="Rad21/Rec8-like protein C-terminal eukaryotic" evidence="2">
    <location>
        <begin position="278"/>
        <end position="322"/>
    </location>
</feature>
<evidence type="ECO:0000313" key="3">
    <source>
        <dbReference type="EMBL" id="GAB0202257.1"/>
    </source>
</evidence>
<dbReference type="PANTHER" id="PTHR12585:SF27">
    <property type="entry name" value="MEIOTIC RECOMBINATION PROTEIN REC8 HOMOLOG"/>
    <property type="match status" value="1"/>
</dbReference>